<dbReference type="InterPro" id="IPR008780">
    <property type="entry name" value="Plasmodium_Vir"/>
</dbReference>
<proteinExistence type="predicted"/>
<protein>
    <submittedName>
        <fullName evidence="2">PIR Superfamily Protein</fullName>
    </submittedName>
</protein>
<reference evidence="3" key="1">
    <citation type="submission" date="2016-05" db="EMBL/GenBank/DDBJ databases">
        <authorList>
            <person name="Naeem Raeece"/>
        </authorList>
    </citation>
    <scope>NUCLEOTIDE SEQUENCE [LARGE SCALE GENOMIC DNA]</scope>
</reference>
<keyword evidence="1" id="KW-0472">Membrane</keyword>
<dbReference type="VEuPathDB" id="PlasmoDB:PocGH01_00179800"/>
<keyword evidence="1" id="KW-1133">Transmembrane helix</keyword>
<evidence type="ECO:0000256" key="1">
    <source>
        <dbReference type="SAM" id="Phobius"/>
    </source>
</evidence>
<dbReference type="AlphaFoldDB" id="A0A1A8X591"/>
<organism evidence="2 3">
    <name type="scientific">Plasmodium ovale curtisi</name>
    <dbReference type="NCBI Taxonomy" id="864141"/>
    <lineage>
        <taxon>Eukaryota</taxon>
        <taxon>Sar</taxon>
        <taxon>Alveolata</taxon>
        <taxon>Apicomplexa</taxon>
        <taxon>Aconoidasida</taxon>
        <taxon>Haemosporida</taxon>
        <taxon>Plasmodiidae</taxon>
        <taxon>Plasmodium</taxon>
        <taxon>Plasmodium (Plasmodium)</taxon>
    </lineage>
</organism>
<name>A0A1A8X591_PLAOA</name>
<evidence type="ECO:0000313" key="3">
    <source>
        <dbReference type="Proteomes" id="UP000078546"/>
    </source>
</evidence>
<sequence>MLAPCSEIPGLPSCKIYEEFNRESDGNSLSEECNKLKHNIGYYNGIENLCSKLERNIKYICTKDNNEAFLSYRVEYLHYWLLDEAIKSFSIGNPGKYAGIRSQFHNVWNLIVKELDNGLKCIPSFKQFFYHMFKDFDNTNDMYNYYYNHKYFEVNKSPPENERKEYCKYLYLMRESFSKLKNSCSQSPNICSSLFKSSIDNYTPEKLREQLKCNIYELDYTGLVDKAIQEKPKGSISSSGAQSEDELDNGLDISMHYSETSTSAITASLSLFGILIIGFISFKLTPVGTLFHNRIINKGKITEHMHDEVNSELLDDYFLSENIKSKEKGYNIVYNSLQNIE</sequence>
<gene>
    <name evidence="2" type="ORF">POVCU1_049700</name>
</gene>
<accession>A0A1A8X591</accession>
<evidence type="ECO:0000313" key="2">
    <source>
        <dbReference type="EMBL" id="SBS98936.1"/>
    </source>
</evidence>
<keyword evidence="1" id="KW-0812">Transmembrane</keyword>
<feature type="transmembrane region" description="Helical" evidence="1">
    <location>
        <begin position="264"/>
        <end position="284"/>
    </location>
</feature>
<dbReference type="Pfam" id="PF05795">
    <property type="entry name" value="Plasmodium_Vir"/>
    <property type="match status" value="2"/>
</dbReference>
<dbReference type="Proteomes" id="UP000078546">
    <property type="component" value="Unassembled WGS sequence"/>
</dbReference>
<dbReference type="EMBL" id="FLQV01001032">
    <property type="protein sequence ID" value="SBS98936.1"/>
    <property type="molecule type" value="Genomic_DNA"/>
</dbReference>